<dbReference type="EMBL" id="BOPG01000124">
    <property type="protein sequence ID" value="GIJ64643.1"/>
    <property type="molecule type" value="Genomic_DNA"/>
</dbReference>
<evidence type="ECO:0000313" key="1">
    <source>
        <dbReference type="EMBL" id="GIJ64643.1"/>
    </source>
</evidence>
<proteinExistence type="predicted"/>
<dbReference type="AlphaFoldDB" id="A0A8J3ZN29"/>
<evidence type="ECO:0000313" key="2">
    <source>
        <dbReference type="Proteomes" id="UP000612585"/>
    </source>
</evidence>
<name>A0A8J3ZN29_9ACTN</name>
<dbReference type="Pfam" id="PF19953">
    <property type="entry name" value="EACC1"/>
    <property type="match status" value="1"/>
</dbReference>
<comment type="caution">
    <text evidence="1">The sequence shown here is derived from an EMBL/GenBank/DDBJ whole genome shotgun (WGS) entry which is preliminary data.</text>
</comment>
<protein>
    <submittedName>
        <fullName evidence="1">Uncharacterized protein</fullName>
    </submittedName>
</protein>
<keyword evidence="2" id="KW-1185">Reference proteome</keyword>
<accession>A0A8J3ZN29</accession>
<gene>
    <name evidence="1" type="ORF">Vau01_121590</name>
</gene>
<sequence length="120" mass="13075">MNIRLRLDDTDADLFPSLYRWLRDDEVAREATITLARQHRPTEMGSAVEFVDVLLSNGIALSSLLVALAAWRGSRPRPPAVRIELGDTVVLLRDDSSDNVRRIVEALGGDTAGGDAAPPP</sequence>
<reference evidence="1" key="1">
    <citation type="submission" date="2021-01" db="EMBL/GenBank/DDBJ databases">
        <title>Whole genome shotgun sequence of Virgisporangium aurantiacum NBRC 16421.</title>
        <authorList>
            <person name="Komaki H."/>
            <person name="Tamura T."/>
        </authorList>
    </citation>
    <scope>NUCLEOTIDE SEQUENCE</scope>
    <source>
        <strain evidence="1">NBRC 16421</strain>
    </source>
</reference>
<organism evidence="1 2">
    <name type="scientific">Virgisporangium aurantiacum</name>
    <dbReference type="NCBI Taxonomy" id="175570"/>
    <lineage>
        <taxon>Bacteria</taxon>
        <taxon>Bacillati</taxon>
        <taxon>Actinomycetota</taxon>
        <taxon>Actinomycetes</taxon>
        <taxon>Micromonosporales</taxon>
        <taxon>Micromonosporaceae</taxon>
        <taxon>Virgisporangium</taxon>
    </lineage>
</organism>
<dbReference type="Proteomes" id="UP000612585">
    <property type="component" value="Unassembled WGS sequence"/>
</dbReference>
<dbReference type="InterPro" id="IPR045428">
    <property type="entry name" value="EACC1"/>
</dbReference>
<dbReference type="RefSeq" id="WP_204013775.1">
    <property type="nucleotide sequence ID" value="NZ_BOPG01000124.1"/>
</dbReference>